<dbReference type="NCBIfam" id="TIGR04255">
    <property type="entry name" value="sporadTIGR04255"/>
    <property type="match status" value="1"/>
</dbReference>
<dbReference type="InterPro" id="IPR026349">
    <property type="entry name" value="CHP04255"/>
</dbReference>
<evidence type="ECO:0000313" key="1">
    <source>
        <dbReference type="EMBL" id="KIZ15027.1"/>
    </source>
</evidence>
<dbReference type="PATRIC" id="fig|1240678.4.peg.6251"/>
<dbReference type="Proteomes" id="UP000032458">
    <property type="component" value="Unassembled WGS sequence"/>
</dbReference>
<evidence type="ECO:0000313" key="2">
    <source>
        <dbReference type="Proteomes" id="UP000032458"/>
    </source>
</evidence>
<dbReference type="AlphaFoldDB" id="A0A0D7CHX6"/>
<gene>
    <name evidence="1" type="ORF">SNA_29255</name>
</gene>
<accession>A0A0D7CHX6</accession>
<keyword evidence="2" id="KW-1185">Reference proteome</keyword>
<protein>
    <recommendedName>
        <fullName evidence="3">TIGR04255 family protein</fullName>
    </recommendedName>
</protein>
<proteinExistence type="predicted"/>
<reference evidence="1 2" key="1">
    <citation type="submission" date="2014-09" db="EMBL/GenBank/DDBJ databases">
        <title>Draft genome sequence of Streptomyces natalensis ATCC 27448, producer of the antifungal pimaricin.</title>
        <authorList>
            <person name="Mendes M.V."/>
            <person name="Beites T."/>
            <person name="Pires S."/>
            <person name="Santos C.L."/>
            <person name="Moradas-Ferreira P."/>
        </authorList>
    </citation>
    <scope>NUCLEOTIDE SEQUENCE [LARGE SCALE GENOMIC DNA]</scope>
    <source>
        <strain evidence="1 2">ATCC 27448</strain>
    </source>
</reference>
<sequence length="237" mass="26809">MGLVVCQIRHETEYAASSIERAVSIRESLGWQVPLNEHVIQGINVQVDQHVSVRPSSDPLARGWRLQNGGWLVTLQNDHFAIETTDYPGWEEFSATLGRLVRAVEKVISPRVENRVGLRFVNQLSHPEVRSPLDWKRFIGEDIFQEKLYSSVGPSISAAMQVMEFQPTPEQSLVVRHGFQKDQSTGRLTYILDNDCSHQGARPFESASIMETAEELHTSALRAFEKGTTEALRDFYS</sequence>
<evidence type="ECO:0008006" key="3">
    <source>
        <dbReference type="Google" id="ProtNLM"/>
    </source>
</evidence>
<comment type="caution">
    <text evidence="1">The sequence shown here is derived from an EMBL/GenBank/DDBJ whole genome shotgun (WGS) entry which is preliminary data.</text>
</comment>
<organism evidence="1 2">
    <name type="scientific">Streptomyces natalensis ATCC 27448</name>
    <dbReference type="NCBI Taxonomy" id="1240678"/>
    <lineage>
        <taxon>Bacteria</taxon>
        <taxon>Bacillati</taxon>
        <taxon>Actinomycetota</taxon>
        <taxon>Actinomycetes</taxon>
        <taxon>Kitasatosporales</taxon>
        <taxon>Streptomycetaceae</taxon>
        <taxon>Streptomyces</taxon>
    </lineage>
</organism>
<name>A0A0D7CHX6_9ACTN</name>
<dbReference type="EMBL" id="JRKI01000035">
    <property type="protein sequence ID" value="KIZ15027.1"/>
    <property type="molecule type" value="Genomic_DNA"/>
</dbReference>